<feature type="domain" description="DUF1023" evidence="1">
    <location>
        <begin position="158"/>
        <end position="331"/>
    </location>
</feature>
<dbReference type="Proteomes" id="UP000176101">
    <property type="component" value="Unassembled WGS sequence"/>
</dbReference>
<dbReference type="SUPFAM" id="SSF53474">
    <property type="entry name" value="alpha/beta-Hydrolases"/>
    <property type="match status" value="1"/>
</dbReference>
<name>A0A1E7KFC8_9ACTN</name>
<protein>
    <recommendedName>
        <fullName evidence="1">DUF1023 domain-containing protein</fullName>
    </recommendedName>
</protein>
<dbReference type="InterPro" id="IPR029058">
    <property type="entry name" value="AB_hydrolase_fold"/>
</dbReference>
<dbReference type="Pfam" id="PF06259">
    <property type="entry name" value="Abhydrolase_8"/>
    <property type="match status" value="1"/>
</dbReference>
<evidence type="ECO:0000313" key="2">
    <source>
        <dbReference type="EMBL" id="OEV02605.1"/>
    </source>
</evidence>
<dbReference type="OrthoDB" id="5170249at2"/>
<dbReference type="PATRIC" id="fig|1075402.3.peg.1667"/>
<comment type="caution">
    <text evidence="2">The sequence shown here is derived from an EMBL/GenBank/DDBJ whole genome shotgun (WGS) entry which is preliminary data.</text>
</comment>
<keyword evidence="3" id="KW-1185">Reference proteome</keyword>
<dbReference type="Gene3D" id="3.40.50.1820">
    <property type="entry name" value="alpha/beta hydrolase"/>
    <property type="match status" value="1"/>
</dbReference>
<dbReference type="EMBL" id="LJGU01000127">
    <property type="protein sequence ID" value="OEV02605.1"/>
    <property type="molecule type" value="Genomic_DNA"/>
</dbReference>
<organism evidence="2 3">
    <name type="scientific">Streptomyces oceani</name>
    <dbReference type="NCBI Taxonomy" id="1075402"/>
    <lineage>
        <taxon>Bacteria</taxon>
        <taxon>Bacillati</taxon>
        <taxon>Actinomycetota</taxon>
        <taxon>Actinomycetes</taxon>
        <taxon>Kitasatosporales</taxon>
        <taxon>Streptomycetaceae</taxon>
        <taxon>Streptomyces</taxon>
    </lineage>
</organism>
<dbReference type="InterPro" id="IPR010427">
    <property type="entry name" value="DUF1023"/>
</dbReference>
<dbReference type="STRING" id="1075402.AN216_13865"/>
<sequence length="399" mass="42290">MAFPAAEVPYTAPGRALLTLLLVLVLLTTTGWPATGNDSGRDSREAALARWHKGSIAGRKLPDTNSSPKALERFFSTLTTAQRHRLADRHPLIVGNTDGAPVQLRYRANHKAIRDARDMAQRQADKPRLTADAQHVAERRADRLSALLKDGRQILAFDPTGRGKAAEVFGDLSHAERVSVIVPGIGTELLTFERSNREYAAPVGMARAVHAKQRAMTPEVRTATVAWAGYNAPDGLGIEAASSARAEEGATQLIDFVTGDLPSSGRVALLCHSYGSVTCGAAADRLPRRVTDIAVAGSPGMGTTSTNALRTEARIWAMRNSEDWISSVPHLRFAGLGHGTDPVDAGFGAREVSAKGAAGHAGYFVPGTRSLTNLSAIGAGESPHVRCALDDPDCASRNG</sequence>
<dbReference type="AlphaFoldDB" id="A0A1E7KFC8"/>
<accession>A0A1E7KFC8</accession>
<reference evidence="2 3" key="1">
    <citation type="journal article" date="2016" name="Front. Microbiol.">
        <title>Comparative Genomics Analysis of Streptomyces Species Reveals Their Adaptation to the Marine Environment and Their Diversity at the Genomic Level.</title>
        <authorList>
            <person name="Tian X."/>
            <person name="Zhang Z."/>
            <person name="Yang T."/>
            <person name="Chen M."/>
            <person name="Li J."/>
            <person name="Chen F."/>
            <person name="Yang J."/>
            <person name="Li W."/>
            <person name="Zhang B."/>
            <person name="Zhang Z."/>
            <person name="Wu J."/>
            <person name="Zhang C."/>
            <person name="Long L."/>
            <person name="Xiao J."/>
        </authorList>
    </citation>
    <scope>NUCLEOTIDE SEQUENCE [LARGE SCALE GENOMIC DNA]</scope>
    <source>
        <strain evidence="2 3">SCSIO 02100</strain>
    </source>
</reference>
<proteinExistence type="predicted"/>
<evidence type="ECO:0000313" key="3">
    <source>
        <dbReference type="Proteomes" id="UP000176101"/>
    </source>
</evidence>
<evidence type="ECO:0000259" key="1">
    <source>
        <dbReference type="Pfam" id="PF06259"/>
    </source>
</evidence>
<gene>
    <name evidence="2" type="ORF">AN216_13865</name>
</gene>